<sequence length="47" mass="5380">MPSSSQYRLQMKHRQAVAACKGFDCPHRPASGVCQNLLGRIWNYLFI</sequence>
<comment type="caution">
    <text evidence="1">The sequence shown here is derived from an EMBL/GenBank/DDBJ whole genome shotgun (WGS) entry which is preliminary data.</text>
</comment>
<protein>
    <submittedName>
        <fullName evidence="1">Uncharacterized protein</fullName>
    </submittedName>
</protein>
<dbReference type="AlphaFoldDB" id="A0A256GY69"/>
<gene>
    <name evidence="1" type="ORF">CES86_0750</name>
</gene>
<evidence type="ECO:0000313" key="1">
    <source>
        <dbReference type="EMBL" id="OYR31706.1"/>
    </source>
</evidence>
<proteinExistence type="predicted"/>
<reference evidence="1 2" key="1">
    <citation type="submission" date="2017-07" db="EMBL/GenBank/DDBJ databases">
        <title>Draft genome of Ochrobactrum lupini type strain LUP21.</title>
        <authorList>
            <person name="Krzyzanowska D.M."/>
            <person name="Jafra S."/>
        </authorList>
    </citation>
    <scope>NUCLEOTIDE SEQUENCE [LARGE SCALE GENOMIC DNA]</scope>
    <source>
        <strain evidence="1 2">LUP21</strain>
    </source>
</reference>
<name>A0A256GY69_9HYPH</name>
<dbReference type="Proteomes" id="UP000216363">
    <property type="component" value="Unassembled WGS sequence"/>
</dbReference>
<evidence type="ECO:0000313" key="2">
    <source>
        <dbReference type="Proteomes" id="UP000216363"/>
    </source>
</evidence>
<accession>A0A256GY69</accession>
<dbReference type="EMBL" id="NNRN01000037">
    <property type="protein sequence ID" value="OYR31706.1"/>
    <property type="molecule type" value="Genomic_DNA"/>
</dbReference>
<organism evidence="1 2">
    <name type="scientific">Brucella lupini</name>
    <dbReference type="NCBI Taxonomy" id="255457"/>
    <lineage>
        <taxon>Bacteria</taxon>
        <taxon>Pseudomonadati</taxon>
        <taxon>Pseudomonadota</taxon>
        <taxon>Alphaproteobacteria</taxon>
        <taxon>Hyphomicrobiales</taxon>
        <taxon>Brucellaceae</taxon>
        <taxon>Brucella/Ochrobactrum group</taxon>
        <taxon>Brucella</taxon>
    </lineage>
</organism>